<dbReference type="AlphaFoldDB" id="A0A0F9LLD3"/>
<sequence>MTHTPRTGPVTKEEIYAAAEALRERGTSVTQEAVRTECGNRGSQSTINKHLKAWRVEHEEITSRISREVTPEIELHSLDLIAKISEIFGLKADERCNQLEALNKAEIAKREKELDDACAEADQYHMSLGVAEERITQLSAALAASVAAGDQYLDEAKTLREKIVALEADREVNLLTIQQGQQQIERQKVQNDQALTSVGRLEGVASQLRDQLLEKGKQLTDATRIIGGYEESLMRANEEIACLSVQIRNLAKRHAGLELANTLLLGTRELRLPKPTGHDLVPRG</sequence>
<reference evidence="2" key="1">
    <citation type="journal article" date="2015" name="Nature">
        <title>Complex archaea that bridge the gap between prokaryotes and eukaryotes.</title>
        <authorList>
            <person name="Spang A."/>
            <person name="Saw J.H."/>
            <person name="Jorgensen S.L."/>
            <person name="Zaremba-Niedzwiedzka K."/>
            <person name="Martijn J."/>
            <person name="Lind A.E."/>
            <person name="van Eijk R."/>
            <person name="Schleper C."/>
            <person name="Guy L."/>
            <person name="Ettema T.J."/>
        </authorList>
    </citation>
    <scope>NUCLEOTIDE SEQUENCE</scope>
</reference>
<dbReference type="InterPro" id="IPR021104">
    <property type="entry name" value="KfrA_DNA-bd_N"/>
</dbReference>
<dbReference type="EMBL" id="LAZR01007023">
    <property type="protein sequence ID" value="KKM87971.1"/>
    <property type="molecule type" value="Genomic_DNA"/>
</dbReference>
<evidence type="ECO:0000259" key="1">
    <source>
        <dbReference type="Pfam" id="PF11740"/>
    </source>
</evidence>
<organism evidence="2">
    <name type="scientific">marine sediment metagenome</name>
    <dbReference type="NCBI Taxonomy" id="412755"/>
    <lineage>
        <taxon>unclassified sequences</taxon>
        <taxon>metagenomes</taxon>
        <taxon>ecological metagenomes</taxon>
    </lineage>
</organism>
<dbReference type="Pfam" id="PF11740">
    <property type="entry name" value="KfrA_N"/>
    <property type="match status" value="1"/>
</dbReference>
<name>A0A0F9LLD3_9ZZZZ</name>
<proteinExistence type="predicted"/>
<evidence type="ECO:0000313" key="2">
    <source>
        <dbReference type="EMBL" id="KKM87971.1"/>
    </source>
</evidence>
<accession>A0A0F9LLD3</accession>
<comment type="caution">
    <text evidence="2">The sequence shown here is derived from an EMBL/GenBank/DDBJ whole genome shotgun (WGS) entry which is preliminary data.</text>
</comment>
<gene>
    <name evidence="2" type="ORF">LCGC14_1263520</name>
</gene>
<feature type="domain" description="KfrA N-terminal DNA-binding" evidence="1">
    <location>
        <begin position="11"/>
        <end position="123"/>
    </location>
</feature>
<protein>
    <recommendedName>
        <fullName evidence="1">KfrA N-terminal DNA-binding domain-containing protein</fullName>
    </recommendedName>
</protein>